<dbReference type="InterPro" id="IPR023214">
    <property type="entry name" value="HAD_sf"/>
</dbReference>
<comment type="similarity">
    <text evidence="2 4">Belongs to the trehalose phosphatase family.</text>
</comment>
<sequence>MISDTLDAPADRAKLPSPETGREYGDRLAFFLDLDGTVLDIAPTPEGVSIPHSTVEAISRISDRLGGALAVISGRSLADIDKILAPLRLPAAALHGAELRRLGGGRAGAGHGVPPERLTAALGAFVDARPGLRLEDKGASVAVHYRATPEREDEVRTRVGELVDRFAPGHELQPGKMVVEVRPRGCDKGAALKALMEHPPFAGRIPWAFGDDLTDEFALEAALALGGEGVLVGAVDRPTAATAALESPAAMRDWLERLAAG</sequence>
<gene>
    <name evidence="6" type="primary">otsB</name>
    <name evidence="6" type="ORF">IHQ68_19045</name>
</gene>
<comment type="pathway">
    <text evidence="1 4">Glycan biosynthesis; trehalose biosynthesis.</text>
</comment>
<dbReference type="InterPro" id="IPR036412">
    <property type="entry name" value="HAD-like_sf"/>
</dbReference>
<dbReference type="Gene3D" id="3.40.50.1000">
    <property type="entry name" value="HAD superfamily/HAD-like"/>
    <property type="match status" value="1"/>
</dbReference>
<name>A0ABU1DKQ0_9HYPH</name>
<evidence type="ECO:0000313" key="7">
    <source>
        <dbReference type="Proteomes" id="UP001181622"/>
    </source>
</evidence>
<dbReference type="InterPro" id="IPR044651">
    <property type="entry name" value="OTSB-like"/>
</dbReference>
<evidence type="ECO:0000256" key="5">
    <source>
        <dbReference type="SAM" id="MobiDB-lite"/>
    </source>
</evidence>
<evidence type="ECO:0000256" key="4">
    <source>
        <dbReference type="RuleBase" id="RU361117"/>
    </source>
</evidence>
<keyword evidence="4" id="KW-0460">Magnesium</keyword>
<evidence type="ECO:0000256" key="1">
    <source>
        <dbReference type="ARBA" id="ARBA00005199"/>
    </source>
</evidence>
<comment type="caution">
    <text evidence="6">The sequence shown here is derived from an EMBL/GenBank/DDBJ whole genome shotgun (WGS) entry which is preliminary data.</text>
</comment>
<comment type="function">
    <text evidence="4">Removes the phosphate from trehalose 6-phosphate to produce free trehalose.</text>
</comment>
<dbReference type="Pfam" id="PF02358">
    <property type="entry name" value="Trehalose_PPase"/>
    <property type="match status" value="1"/>
</dbReference>
<dbReference type="NCBIfam" id="TIGR00685">
    <property type="entry name" value="T6PP"/>
    <property type="match status" value="1"/>
</dbReference>
<dbReference type="PANTHER" id="PTHR43768">
    <property type="entry name" value="TREHALOSE 6-PHOSPHATE PHOSPHATASE"/>
    <property type="match status" value="1"/>
</dbReference>
<keyword evidence="4" id="KW-0479">Metal-binding</keyword>
<evidence type="ECO:0000256" key="2">
    <source>
        <dbReference type="ARBA" id="ARBA00008770"/>
    </source>
</evidence>
<keyword evidence="3 4" id="KW-0378">Hydrolase</keyword>
<reference evidence="6" key="1">
    <citation type="submission" date="2020-10" db="EMBL/GenBank/DDBJ databases">
        <authorList>
            <person name="Abbas A."/>
            <person name="Razzaq R."/>
            <person name="Waqas M."/>
            <person name="Abbas N."/>
            <person name="Nielsen T.K."/>
            <person name="Hansen L.H."/>
            <person name="Hussain S."/>
            <person name="Shahid M."/>
        </authorList>
    </citation>
    <scope>NUCLEOTIDE SEQUENCE</scope>
    <source>
        <strain evidence="6">S14</strain>
    </source>
</reference>
<comment type="catalytic activity">
    <reaction evidence="4">
        <text>alpha,alpha-trehalose 6-phosphate + H2O = alpha,alpha-trehalose + phosphate</text>
        <dbReference type="Rhea" id="RHEA:23420"/>
        <dbReference type="ChEBI" id="CHEBI:15377"/>
        <dbReference type="ChEBI" id="CHEBI:16551"/>
        <dbReference type="ChEBI" id="CHEBI:43474"/>
        <dbReference type="ChEBI" id="CHEBI:58429"/>
        <dbReference type="EC" id="3.1.3.12"/>
    </reaction>
</comment>
<evidence type="ECO:0000256" key="3">
    <source>
        <dbReference type="ARBA" id="ARBA00022801"/>
    </source>
</evidence>
<evidence type="ECO:0000313" key="6">
    <source>
        <dbReference type="EMBL" id="MDR4308722.1"/>
    </source>
</evidence>
<accession>A0ABU1DKQ0</accession>
<dbReference type="InterPro" id="IPR006379">
    <property type="entry name" value="HAD-SF_hydro_IIB"/>
</dbReference>
<dbReference type="CDD" id="cd01627">
    <property type="entry name" value="HAD_TPP"/>
    <property type="match status" value="1"/>
</dbReference>
<feature type="region of interest" description="Disordered" evidence="5">
    <location>
        <begin position="1"/>
        <end position="21"/>
    </location>
</feature>
<organism evidence="6 7">
    <name type="scientific">Chelatococcus sambhunathii</name>
    <dbReference type="NCBI Taxonomy" id="363953"/>
    <lineage>
        <taxon>Bacteria</taxon>
        <taxon>Pseudomonadati</taxon>
        <taxon>Pseudomonadota</taxon>
        <taxon>Alphaproteobacteria</taxon>
        <taxon>Hyphomicrobiales</taxon>
        <taxon>Chelatococcaceae</taxon>
        <taxon>Chelatococcus</taxon>
    </lineage>
</organism>
<dbReference type="GO" id="GO:0004805">
    <property type="term" value="F:trehalose-phosphatase activity"/>
    <property type="evidence" value="ECO:0007669"/>
    <property type="project" value="UniProtKB-EC"/>
</dbReference>
<dbReference type="NCBIfam" id="TIGR01484">
    <property type="entry name" value="HAD-SF-IIB"/>
    <property type="match status" value="1"/>
</dbReference>
<dbReference type="RefSeq" id="WP_309394712.1">
    <property type="nucleotide sequence ID" value="NZ_JADBEO010000067.1"/>
</dbReference>
<dbReference type="PANTHER" id="PTHR43768:SF3">
    <property type="entry name" value="TREHALOSE 6-PHOSPHATE PHOSPHATASE"/>
    <property type="match status" value="1"/>
</dbReference>
<feature type="compositionally biased region" description="Basic and acidic residues" evidence="5">
    <location>
        <begin position="9"/>
        <end position="21"/>
    </location>
</feature>
<protein>
    <recommendedName>
        <fullName evidence="4">Trehalose 6-phosphate phosphatase</fullName>
        <ecNumber evidence="4">3.1.3.12</ecNumber>
    </recommendedName>
</protein>
<dbReference type="EC" id="3.1.3.12" evidence="4"/>
<proteinExistence type="inferred from homology"/>
<dbReference type="InterPro" id="IPR003337">
    <property type="entry name" value="Trehalose_PPase"/>
</dbReference>
<dbReference type="SUPFAM" id="SSF56784">
    <property type="entry name" value="HAD-like"/>
    <property type="match status" value="1"/>
</dbReference>
<keyword evidence="7" id="KW-1185">Reference proteome</keyword>
<dbReference type="Gene3D" id="3.30.70.1020">
    <property type="entry name" value="Trehalose-6-phosphate phosphatase related protein, domain 2"/>
    <property type="match status" value="1"/>
</dbReference>
<dbReference type="Proteomes" id="UP001181622">
    <property type="component" value="Unassembled WGS sequence"/>
</dbReference>
<comment type="cofactor">
    <cofactor evidence="4">
        <name>Mg(2+)</name>
        <dbReference type="ChEBI" id="CHEBI:18420"/>
    </cofactor>
</comment>
<dbReference type="EMBL" id="JADBEO010000067">
    <property type="protein sequence ID" value="MDR4308722.1"/>
    <property type="molecule type" value="Genomic_DNA"/>
</dbReference>